<proteinExistence type="predicted"/>
<dbReference type="AlphaFoldDB" id="X1EE29"/>
<sequence length="114" mass="12710">MQKYKATLLVFGLVILQIILAGEELYALRPSVHENTIAGSAESPLSYSVKLREKSLPQKEPPFLDKIIIVSGSYNIPDEASKLISYDENIYLFAVVKDARGNHYLGDDGFLPPR</sequence>
<gene>
    <name evidence="1" type="ORF">S03H2_06383</name>
</gene>
<evidence type="ECO:0000313" key="1">
    <source>
        <dbReference type="EMBL" id="GAH18595.1"/>
    </source>
</evidence>
<organism evidence="1">
    <name type="scientific">marine sediment metagenome</name>
    <dbReference type="NCBI Taxonomy" id="412755"/>
    <lineage>
        <taxon>unclassified sequences</taxon>
        <taxon>metagenomes</taxon>
        <taxon>ecological metagenomes</taxon>
    </lineage>
</organism>
<accession>X1EE29</accession>
<dbReference type="EMBL" id="BARU01002784">
    <property type="protein sequence ID" value="GAH18595.1"/>
    <property type="molecule type" value="Genomic_DNA"/>
</dbReference>
<comment type="caution">
    <text evidence="1">The sequence shown here is derived from an EMBL/GenBank/DDBJ whole genome shotgun (WGS) entry which is preliminary data.</text>
</comment>
<name>X1EE29_9ZZZZ</name>
<reference evidence="1" key="1">
    <citation type="journal article" date="2014" name="Front. Microbiol.">
        <title>High frequency of phylogenetically diverse reductive dehalogenase-homologous genes in deep subseafloor sedimentary metagenomes.</title>
        <authorList>
            <person name="Kawai M."/>
            <person name="Futagami T."/>
            <person name="Toyoda A."/>
            <person name="Takaki Y."/>
            <person name="Nishi S."/>
            <person name="Hori S."/>
            <person name="Arai W."/>
            <person name="Tsubouchi T."/>
            <person name="Morono Y."/>
            <person name="Uchiyama I."/>
            <person name="Ito T."/>
            <person name="Fujiyama A."/>
            <person name="Inagaki F."/>
            <person name="Takami H."/>
        </authorList>
    </citation>
    <scope>NUCLEOTIDE SEQUENCE</scope>
    <source>
        <strain evidence="1">Expedition CK06-06</strain>
    </source>
</reference>
<feature type="non-terminal residue" evidence="1">
    <location>
        <position position="114"/>
    </location>
</feature>
<protein>
    <submittedName>
        <fullName evidence="1">Uncharacterized protein</fullName>
    </submittedName>
</protein>